<dbReference type="InterPro" id="IPR013525">
    <property type="entry name" value="ABC2_TM"/>
</dbReference>
<proteinExistence type="inferred from homology"/>
<feature type="transmembrane region" description="Helical" evidence="6">
    <location>
        <begin position="240"/>
        <end position="263"/>
    </location>
</feature>
<dbReference type="PANTHER" id="PTHR43027">
    <property type="entry name" value="DOXORUBICIN RESISTANCE ABC TRANSPORTER PERMEASE PROTEIN DRRC-RELATED"/>
    <property type="match status" value="1"/>
</dbReference>
<dbReference type="GO" id="GO:0140359">
    <property type="term" value="F:ABC-type transporter activity"/>
    <property type="evidence" value="ECO:0007669"/>
    <property type="project" value="InterPro"/>
</dbReference>
<keyword evidence="2 6" id="KW-0812">Transmembrane</keyword>
<comment type="caution">
    <text evidence="8">The sequence shown here is derived from an EMBL/GenBank/DDBJ whole genome shotgun (WGS) entry which is preliminary data.</text>
</comment>
<dbReference type="GO" id="GO:0046677">
    <property type="term" value="P:response to antibiotic"/>
    <property type="evidence" value="ECO:0007669"/>
    <property type="project" value="UniProtKB-KW"/>
</dbReference>
<protein>
    <recommendedName>
        <fullName evidence="6">Transport permease protein</fullName>
    </recommendedName>
</protein>
<evidence type="ECO:0000313" key="9">
    <source>
        <dbReference type="Proteomes" id="UP000431901"/>
    </source>
</evidence>
<name>A0A6I4W8T4_9ACTN</name>
<dbReference type="AlphaFoldDB" id="A0A6I4W8T4"/>
<evidence type="ECO:0000256" key="1">
    <source>
        <dbReference type="ARBA" id="ARBA00004141"/>
    </source>
</evidence>
<keyword evidence="5" id="KW-0046">Antibiotic resistance</keyword>
<dbReference type="GO" id="GO:0043190">
    <property type="term" value="C:ATP-binding cassette (ABC) transporter complex"/>
    <property type="evidence" value="ECO:0007669"/>
    <property type="project" value="InterPro"/>
</dbReference>
<sequence length="356" mass="38055">MSTWQSFRSLARAMFLGFRRDRGALFFTVLFPLMFLVVFGGVFGHQTSSKVDIVEIGAAPLIDGALAHDADLRKTMKVTRYATSAAALRKVEKGDASAAVEQRDGTLVVHYSAADQVKAGTVRGLLGAVVQAANQEASGKPPTYRMSDVQVEDDSLKAIQFFTPSLLGWALASAGVFGASQTLVTWRTKGMLRRLRLSPAPIATVFGARVAVSLAVAMVQLGLFLAVAQLPVFGLKLVGAWWMAIPTVVAGVLAFLGIGMLIGAWAKTQETAQSVTQLVVLPMAFLGGSFFPLDDAPVWMRTLSYVFPLRYLNEAMLNVMGRGLGPGSALPQIGVLLGVAVVTAFIASRLFRWDAS</sequence>
<comment type="caution">
    <text evidence="6">Lacks conserved residue(s) required for the propagation of feature annotation.</text>
</comment>
<feature type="transmembrane region" description="Helical" evidence="6">
    <location>
        <begin position="206"/>
        <end position="228"/>
    </location>
</feature>
<dbReference type="EMBL" id="WUTW01000004">
    <property type="protein sequence ID" value="MXQ66567.1"/>
    <property type="molecule type" value="Genomic_DNA"/>
</dbReference>
<keyword evidence="4 6" id="KW-0472">Membrane</keyword>
<dbReference type="OrthoDB" id="9778589at2"/>
<dbReference type="Proteomes" id="UP000431901">
    <property type="component" value="Unassembled WGS sequence"/>
</dbReference>
<dbReference type="PANTHER" id="PTHR43027:SF2">
    <property type="entry name" value="TRANSPORT PERMEASE PROTEIN"/>
    <property type="match status" value="1"/>
</dbReference>
<dbReference type="InterPro" id="IPR047817">
    <property type="entry name" value="ABC2_TM_bact-type"/>
</dbReference>
<evidence type="ECO:0000256" key="2">
    <source>
        <dbReference type="ARBA" id="ARBA00022692"/>
    </source>
</evidence>
<dbReference type="RefSeq" id="WP_161104752.1">
    <property type="nucleotide sequence ID" value="NZ_JBHLYI010000018.1"/>
</dbReference>
<evidence type="ECO:0000256" key="3">
    <source>
        <dbReference type="ARBA" id="ARBA00022989"/>
    </source>
</evidence>
<feature type="transmembrane region" description="Helical" evidence="6">
    <location>
        <begin position="275"/>
        <end position="293"/>
    </location>
</feature>
<dbReference type="InterPro" id="IPR000412">
    <property type="entry name" value="ABC_2_transport"/>
</dbReference>
<keyword evidence="9" id="KW-1185">Reference proteome</keyword>
<dbReference type="PRINTS" id="PR00164">
    <property type="entry name" value="ABC2TRNSPORT"/>
</dbReference>
<comment type="similarity">
    <text evidence="6">Belongs to the ABC-2 integral membrane protein family.</text>
</comment>
<organism evidence="8 9">
    <name type="scientific">Actinomadura rayongensis</name>
    <dbReference type="NCBI Taxonomy" id="1429076"/>
    <lineage>
        <taxon>Bacteria</taxon>
        <taxon>Bacillati</taxon>
        <taxon>Actinomycetota</taxon>
        <taxon>Actinomycetes</taxon>
        <taxon>Streptosporangiales</taxon>
        <taxon>Thermomonosporaceae</taxon>
        <taxon>Actinomadura</taxon>
    </lineage>
</organism>
<keyword evidence="6" id="KW-0813">Transport</keyword>
<feature type="transmembrane region" description="Helical" evidence="6">
    <location>
        <begin position="166"/>
        <end position="186"/>
    </location>
</feature>
<accession>A0A6I4W8T4</accession>
<keyword evidence="3 6" id="KW-1133">Transmembrane helix</keyword>
<evidence type="ECO:0000256" key="5">
    <source>
        <dbReference type="ARBA" id="ARBA00023251"/>
    </source>
</evidence>
<dbReference type="Pfam" id="PF12698">
    <property type="entry name" value="ABC2_membrane_3"/>
    <property type="match status" value="1"/>
</dbReference>
<gene>
    <name evidence="8" type="ORF">GQ466_21340</name>
</gene>
<reference evidence="8 9" key="1">
    <citation type="submission" date="2019-12" db="EMBL/GenBank/DDBJ databases">
        <title>Nocardia macrotermitis sp. nov. and Nocardia aurantia sp. nov., isolated from the gut of the fungus growing-termite Macrotermes natalensis.</title>
        <authorList>
            <person name="Christine B."/>
            <person name="Rene B."/>
        </authorList>
    </citation>
    <scope>NUCLEOTIDE SEQUENCE [LARGE SCALE GENOMIC DNA]</scope>
    <source>
        <strain evidence="8 9">DSM 102126</strain>
    </source>
</reference>
<evidence type="ECO:0000256" key="4">
    <source>
        <dbReference type="ARBA" id="ARBA00023136"/>
    </source>
</evidence>
<feature type="transmembrane region" description="Helical" evidence="6">
    <location>
        <begin position="329"/>
        <end position="351"/>
    </location>
</feature>
<keyword evidence="6" id="KW-1003">Cell membrane</keyword>
<evidence type="ECO:0000256" key="6">
    <source>
        <dbReference type="RuleBase" id="RU361157"/>
    </source>
</evidence>
<evidence type="ECO:0000259" key="7">
    <source>
        <dbReference type="PROSITE" id="PS51012"/>
    </source>
</evidence>
<feature type="domain" description="ABC transmembrane type-2" evidence="7">
    <location>
        <begin position="123"/>
        <end position="354"/>
    </location>
</feature>
<comment type="subcellular location">
    <subcellularLocation>
        <location evidence="6">Cell membrane</location>
        <topology evidence="6">Multi-pass membrane protein</topology>
    </subcellularLocation>
    <subcellularLocation>
        <location evidence="1">Membrane</location>
        <topology evidence="1">Multi-pass membrane protein</topology>
    </subcellularLocation>
</comment>
<dbReference type="PROSITE" id="PS51012">
    <property type="entry name" value="ABC_TM2"/>
    <property type="match status" value="1"/>
</dbReference>
<evidence type="ECO:0000313" key="8">
    <source>
        <dbReference type="EMBL" id="MXQ66567.1"/>
    </source>
</evidence>
<dbReference type="InterPro" id="IPR052902">
    <property type="entry name" value="ABC-2_transporter"/>
</dbReference>